<dbReference type="PROSITE" id="PS50860">
    <property type="entry name" value="AA_TRNA_LIGASE_II_ALA"/>
    <property type="match status" value="1"/>
</dbReference>
<keyword evidence="10 13" id="KW-0648">Protein biosynthesis</keyword>
<feature type="binding site" evidence="13">
    <location>
        <position position="757"/>
    </location>
    <ligand>
        <name>Zn(2+)</name>
        <dbReference type="ChEBI" id="CHEBI:29105"/>
    </ligand>
</feature>
<evidence type="ECO:0000256" key="10">
    <source>
        <dbReference type="ARBA" id="ARBA00022917"/>
    </source>
</evidence>
<dbReference type="Gene3D" id="3.30.980.10">
    <property type="entry name" value="Threonyl-trna Synthetase, Chain A, domain 2"/>
    <property type="match status" value="1"/>
</dbReference>
<dbReference type="InterPro" id="IPR018162">
    <property type="entry name" value="Ala-tRNA-ligase_IIc_anticod-bd"/>
</dbReference>
<dbReference type="SMART" id="SM00863">
    <property type="entry name" value="tRNA_SAD"/>
    <property type="match status" value="1"/>
</dbReference>
<dbReference type="NCBIfam" id="TIGR00344">
    <property type="entry name" value="alaS"/>
    <property type="match status" value="1"/>
</dbReference>
<protein>
    <recommendedName>
        <fullName evidence="13">Alanine--tRNA ligase</fullName>
        <ecNumber evidence="13">6.1.1.7</ecNumber>
    </recommendedName>
    <alternativeName>
        <fullName evidence="13">Alanyl-tRNA synthetase</fullName>
        <shortName evidence="13">AlaRS</shortName>
    </alternativeName>
</protein>
<sequence>MSATDTNGDSIAVDVNGWPAERIRKTFIEFFEQKQHTFWPSSPVVPHDDPTLLFANAGMNQFKPLFLGTVDPSLPLSKLTRACNSQKCIRAGGKHNDLDDVGKDVYHHTFFEMLGNWSFGDYFKQEAITWAWECLTVTFGLNAERLYATYFGGDPALGLAPDEEAKAIWLKYLPAERVLPFGCKDNFWEMGDTGPCGPCTEIHYDRIGGRDAAVLVNADRPDVIEIWNNVFIQFNRESGGVLKELPSKHVDTGMGFERLASILQGKDSNYDTDVFMPIFGVIQSVTGARPYSGKVGEEDTDTVDMAYRVVADHIRTLTFAITDGAVPSNDGRGYVLRRILRRGVRYGQQILGAKPGFFHQLVPVVVNMLKGAFPELKNRVSFVMDILKDEETAFNRTLDKGLREFSKAATKVKATGGPKVFPGTTAFLLYSAMGFPVDLTQLMAEEAGLTVDMVEYHAKMEEDKAKSAAAEVARRAAGGTALTMEAEQTSALAAKGVAGTESEAKYTWHHTPSAKVVALYAGKGKGALGDGFVEEAVEGERVGIILDTTPFYAEQGGQVYDTGSLDAEDLSVEVVNVQTYGGYVLHTGIVSGKALAVGTTVTGKALAVGTTVTCSVDYDRRSRVAPNHTMTHVLNYALRSVLCGGLDNKSVAQGLCDQKGSFVDDDKLRFDFAWSGPLPADQIAAVEKIVNETIQAKMPVYAHVAPLDKALKIRALRSVFGERYPDPVRVLSVGQEVPAMLEDPDSDSWSNLSVEFCGGTHLTNTGDAEAFAIMEETGIAKGIRRIIAVTRERAHEAKALAGTFEEEVKALAPLATQDPLKLEKETKRLLPVLDTAAISATDKQRIRDIIAGYTVAITAHKKKAANEGVAAAKELGTTAGEAAKAAGKDRVIVVLPDGADNKTITAALTAAKAAHGDVKALLGFASDPDAGRYACVAVMPGTSGAAKAWLEAALSSVGGTASGGKGDKAVGFGSGIENVAAAIADAEAVPL</sequence>
<organism evidence="15 16">
    <name type="scientific">Tribonema minus</name>
    <dbReference type="NCBI Taxonomy" id="303371"/>
    <lineage>
        <taxon>Eukaryota</taxon>
        <taxon>Sar</taxon>
        <taxon>Stramenopiles</taxon>
        <taxon>Ochrophyta</taxon>
        <taxon>PX clade</taxon>
        <taxon>Xanthophyceae</taxon>
        <taxon>Tribonematales</taxon>
        <taxon>Tribonemataceae</taxon>
        <taxon>Tribonema</taxon>
    </lineage>
</organism>
<dbReference type="GO" id="GO:0008270">
    <property type="term" value="F:zinc ion binding"/>
    <property type="evidence" value="ECO:0007669"/>
    <property type="project" value="UniProtKB-UniRule"/>
</dbReference>
<keyword evidence="7 13" id="KW-0862">Zinc</keyword>
<dbReference type="Gene3D" id="3.30.930.10">
    <property type="entry name" value="Bira Bifunctional Protein, Domain 2"/>
    <property type="match status" value="1"/>
</dbReference>
<keyword evidence="16" id="KW-1185">Reference proteome</keyword>
<dbReference type="InterPro" id="IPR023033">
    <property type="entry name" value="Ala_tRNA_ligase_euk/bac"/>
</dbReference>
<comment type="caution">
    <text evidence="15">The sequence shown here is derived from an EMBL/GenBank/DDBJ whole genome shotgun (WGS) entry which is preliminary data.</text>
</comment>
<gene>
    <name evidence="15" type="ORF">JKP88DRAFT_269649</name>
</gene>
<evidence type="ECO:0000256" key="1">
    <source>
        <dbReference type="ARBA" id="ARBA00004229"/>
    </source>
</evidence>
<dbReference type="OrthoDB" id="2423964at2759"/>
<evidence type="ECO:0000256" key="6">
    <source>
        <dbReference type="ARBA" id="ARBA00022741"/>
    </source>
</evidence>
<dbReference type="InterPro" id="IPR012947">
    <property type="entry name" value="tRNA_SAD"/>
</dbReference>
<evidence type="ECO:0000313" key="15">
    <source>
        <dbReference type="EMBL" id="KAG5185692.1"/>
    </source>
</evidence>
<feature type="domain" description="Alanyl-transfer RNA synthetases family profile" evidence="14">
    <location>
        <begin position="18"/>
        <end position="800"/>
    </location>
</feature>
<dbReference type="AlphaFoldDB" id="A0A835Z4U5"/>
<dbReference type="GO" id="GO:0005524">
    <property type="term" value="F:ATP binding"/>
    <property type="evidence" value="ECO:0007669"/>
    <property type="project" value="UniProtKB-UniRule"/>
</dbReference>
<proteinExistence type="inferred from homology"/>
<keyword evidence="11 13" id="KW-0030">Aminoacyl-tRNA synthetase</keyword>
<dbReference type="FunFam" id="3.30.930.10:FF:000011">
    <property type="entry name" value="Alanine--tRNA ligase, cytoplasmic"/>
    <property type="match status" value="1"/>
</dbReference>
<comment type="domain">
    <text evidence="13">Consists of three domains; the N-terminal catalytic domain, the editing domain and the C-terminal C-Ala domain. The editing domain removes incorrectly charged amino acids, while the C-Ala domain, along with tRNA(Ala), serves as a bridge to cooperatively bring together the editing and aminoacylation centers thus stimulating deacylation of misacylated tRNAs.</text>
</comment>
<evidence type="ECO:0000256" key="11">
    <source>
        <dbReference type="ARBA" id="ARBA00023146"/>
    </source>
</evidence>
<dbReference type="InterPro" id="IPR018163">
    <property type="entry name" value="Thr/Ala-tRNA-synth_IIc_edit"/>
</dbReference>
<dbReference type="InterPro" id="IPR018165">
    <property type="entry name" value="Ala-tRNA-synth_IIc_core"/>
</dbReference>
<keyword evidence="4 13" id="KW-0436">Ligase</keyword>
<evidence type="ECO:0000313" key="16">
    <source>
        <dbReference type="Proteomes" id="UP000664859"/>
    </source>
</evidence>
<dbReference type="Gene3D" id="2.40.30.130">
    <property type="match status" value="1"/>
</dbReference>
<evidence type="ECO:0000256" key="13">
    <source>
        <dbReference type="HAMAP-Rule" id="MF_03133"/>
    </source>
</evidence>
<reference evidence="15" key="1">
    <citation type="submission" date="2021-02" db="EMBL/GenBank/DDBJ databases">
        <title>First Annotated Genome of the Yellow-green Alga Tribonema minus.</title>
        <authorList>
            <person name="Mahan K.M."/>
        </authorList>
    </citation>
    <scope>NUCLEOTIDE SEQUENCE</scope>
    <source>
        <strain evidence="15">UTEX B ZZ1240</strain>
    </source>
</reference>
<evidence type="ECO:0000256" key="7">
    <source>
        <dbReference type="ARBA" id="ARBA00022833"/>
    </source>
</evidence>
<evidence type="ECO:0000256" key="8">
    <source>
        <dbReference type="ARBA" id="ARBA00022840"/>
    </source>
</evidence>
<evidence type="ECO:0000256" key="12">
    <source>
        <dbReference type="ARBA" id="ARBA00048300"/>
    </source>
</evidence>
<dbReference type="FunFam" id="3.30.980.10:FF:000004">
    <property type="entry name" value="Alanine--tRNA ligase, cytoplasmic"/>
    <property type="match status" value="1"/>
</dbReference>
<comment type="subunit">
    <text evidence="13">Monomer.</text>
</comment>
<keyword evidence="6 13" id="KW-0547">Nucleotide-binding</keyword>
<feature type="binding site" evidence="13">
    <location>
        <position position="761"/>
    </location>
    <ligand>
        <name>Zn(2+)</name>
        <dbReference type="ChEBI" id="CHEBI:29105"/>
    </ligand>
</feature>
<dbReference type="EC" id="6.1.1.7" evidence="13"/>
<feature type="binding site" evidence="13">
    <location>
        <position position="632"/>
    </location>
    <ligand>
        <name>Zn(2+)</name>
        <dbReference type="ChEBI" id="CHEBI:29105"/>
    </ligand>
</feature>
<dbReference type="CDD" id="cd00673">
    <property type="entry name" value="AlaRS_core"/>
    <property type="match status" value="1"/>
</dbReference>
<dbReference type="Pfam" id="PF01411">
    <property type="entry name" value="tRNA-synt_2c"/>
    <property type="match status" value="1"/>
</dbReference>
<keyword evidence="3 13" id="KW-0820">tRNA-binding</keyword>
<comment type="catalytic activity">
    <reaction evidence="12 13">
        <text>tRNA(Ala) + L-alanine + ATP = L-alanyl-tRNA(Ala) + AMP + diphosphate</text>
        <dbReference type="Rhea" id="RHEA:12540"/>
        <dbReference type="Rhea" id="RHEA-COMP:9657"/>
        <dbReference type="Rhea" id="RHEA-COMP:9923"/>
        <dbReference type="ChEBI" id="CHEBI:30616"/>
        <dbReference type="ChEBI" id="CHEBI:33019"/>
        <dbReference type="ChEBI" id="CHEBI:57972"/>
        <dbReference type="ChEBI" id="CHEBI:78442"/>
        <dbReference type="ChEBI" id="CHEBI:78497"/>
        <dbReference type="ChEBI" id="CHEBI:456215"/>
        <dbReference type="EC" id="6.1.1.7"/>
    </reaction>
</comment>
<evidence type="ECO:0000259" key="14">
    <source>
        <dbReference type="PROSITE" id="PS50860"/>
    </source>
</evidence>
<dbReference type="InterPro" id="IPR018164">
    <property type="entry name" value="Ala-tRNA-synth_IIc_N"/>
</dbReference>
<dbReference type="SUPFAM" id="SSF55681">
    <property type="entry name" value="Class II aaRS and biotin synthetases"/>
    <property type="match status" value="1"/>
</dbReference>
<dbReference type="SUPFAM" id="SSF101353">
    <property type="entry name" value="Putative anticodon-binding domain of alanyl-tRNA synthetase (AlaRS)"/>
    <property type="match status" value="1"/>
</dbReference>
<dbReference type="GO" id="GO:0005739">
    <property type="term" value="C:mitochondrion"/>
    <property type="evidence" value="ECO:0007669"/>
    <property type="project" value="UniProtKB-SubCell"/>
</dbReference>
<dbReference type="PANTHER" id="PTHR11777:SF9">
    <property type="entry name" value="ALANINE--TRNA LIGASE, CYTOPLASMIC"/>
    <property type="match status" value="1"/>
</dbReference>
<keyword evidence="9 13" id="KW-0694">RNA-binding</keyword>
<dbReference type="GO" id="GO:0002161">
    <property type="term" value="F:aminoacyl-tRNA deacylase activity"/>
    <property type="evidence" value="ECO:0007669"/>
    <property type="project" value="TreeGrafter"/>
</dbReference>
<accession>A0A835Z4U5</accession>
<comment type="subcellular location">
    <subcellularLocation>
        <location evidence="13">Mitochondrion</location>
    </subcellularLocation>
    <subcellularLocation>
        <location evidence="13">Cytoplasm</location>
    </subcellularLocation>
    <subcellularLocation>
        <location evidence="1">Plastid</location>
        <location evidence="1">Chloroplast</location>
    </subcellularLocation>
</comment>
<dbReference type="Pfam" id="PF07973">
    <property type="entry name" value="tRNA_SAD"/>
    <property type="match status" value="1"/>
</dbReference>
<evidence type="ECO:0000256" key="3">
    <source>
        <dbReference type="ARBA" id="ARBA00022555"/>
    </source>
</evidence>
<dbReference type="InterPro" id="IPR050058">
    <property type="entry name" value="Ala-tRNA_ligase"/>
</dbReference>
<feature type="binding site" evidence="13">
    <location>
        <position position="628"/>
    </location>
    <ligand>
        <name>Zn(2+)</name>
        <dbReference type="ChEBI" id="CHEBI:29105"/>
    </ligand>
</feature>
<dbReference type="InterPro" id="IPR045864">
    <property type="entry name" value="aa-tRNA-synth_II/BPL/LPL"/>
</dbReference>
<dbReference type="GO" id="GO:0070143">
    <property type="term" value="P:mitochondrial alanyl-tRNA aminoacylation"/>
    <property type="evidence" value="ECO:0007669"/>
    <property type="project" value="UniProtKB-UniRule"/>
</dbReference>
<dbReference type="PRINTS" id="PR00980">
    <property type="entry name" value="TRNASYNTHALA"/>
</dbReference>
<evidence type="ECO:0000256" key="4">
    <source>
        <dbReference type="ARBA" id="ARBA00022598"/>
    </source>
</evidence>
<dbReference type="InterPro" id="IPR009000">
    <property type="entry name" value="Transl_B-barrel_sf"/>
</dbReference>
<keyword evidence="13" id="KW-0963">Cytoplasm</keyword>
<dbReference type="PANTHER" id="PTHR11777">
    <property type="entry name" value="ALANYL-TRNA SYNTHETASE"/>
    <property type="match status" value="1"/>
</dbReference>
<dbReference type="EMBL" id="JAFCMP010000124">
    <property type="protein sequence ID" value="KAG5185692.1"/>
    <property type="molecule type" value="Genomic_DNA"/>
</dbReference>
<evidence type="ECO:0000256" key="2">
    <source>
        <dbReference type="ARBA" id="ARBA00008429"/>
    </source>
</evidence>
<comment type="function">
    <text evidence="13">Catalyzes the attachment of alanine to tRNA(Ala) in a two-step reaction: alanine is first activated by ATP to form Ala-AMP and then transferred to the acceptor end of tRNA(Ala). Also edits incorrectly charged tRNA(Ala) via its editing domain.</text>
</comment>
<dbReference type="GO" id="GO:0009507">
    <property type="term" value="C:chloroplast"/>
    <property type="evidence" value="ECO:0007669"/>
    <property type="project" value="UniProtKB-SubCell"/>
</dbReference>
<dbReference type="Proteomes" id="UP000664859">
    <property type="component" value="Unassembled WGS sequence"/>
</dbReference>
<name>A0A835Z4U5_9STRA</name>
<evidence type="ECO:0000256" key="5">
    <source>
        <dbReference type="ARBA" id="ARBA00022723"/>
    </source>
</evidence>
<evidence type="ECO:0000256" key="9">
    <source>
        <dbReference type="ARBA" id="ARBA00022884"/>
    </source>
</evidence>
<keyword evidence="5 13" id="KW-0479">Metal-binding</keyword>
<dbReference type="GO" id="GO:0000049">
    <property type="term" value="F:tRNA binding"/>
    <property type="evidence" value="ECO:0007669"/>
    <property type="project" value="UniProtKB-KW"/>
</dbReference>
<dbReference type="SUPFAM" id="SSF50447">
    <property type="entry name" value="Translation proteins"/>
    <property type="match status" value="1"/>
</dbReference>
<comment type="cofactor">
    <cofactor evidence="13">
        <name>Zn(2+)</name>
        <dbReference type="ChEBI" id="CHEBI:29105"/>
    </cofactor>
    <text evidence="13">Binds 1 zinc ion per subunit.</text>
</comment>
<comment type="similarity">
    <text evidence="2">Belongs to the class-II aminoacyl-tRNA synthetase family. Alax-L subfamily.</text>
</comment>
<dbReference type="HAMAP" id="MF_00036_B">
    <property type="entry name" value="Ala_tRNA_synth_B"/>
    <property type="match status" value="1"/>
</dbReference>
<dbReference type="GO" id="GO:0004813">
    <property type="term" value="F:alanine-tRNA ligase activity"/>
    <property type="evidence" value="ECO:0007669"/>
    <property type="project" value="UniProtKB-UniRule"/>
</dbReference>
<keyword evidence="8 13" id="KW-0067">ATP-binding</keyword>
<dbReference type="SUPFAM" id="SSF55186">
    <property type="entry name" value="ThrRS/AlaRS common domain"/>
    <property type="match status" value="1"/>
</dbReference>
<keyword evidence="13" id="KW-0496">Mitochondrion</keyword>
<dbReference type="InterPro" id="IPR002318">
    <property type="entry name" value="Ala-tRNA-lgiase_IIc"/>
</dbReference>